<protein>
    <submittedName>
        <fullName evidence="1">Uncharacterized protein</fullName>
    </submittedName>
</protein>
<organism evidence="1 3">
    <name type="scientific">Aminobacter aminovorans</name>
    <name type="common">Chelatobacter heintzii</name>
    <dbReference type="NCBI Taxonomy" id="83263"/>
    <lineage>
        <taxon>Bacteria</taxon>
        <taxon>Pseudomonadati</taxon>
        <taxon>Pseudomonadota</taxon>
        <taxon>Alphaproteobacteria</taxon>
        <taxon>Hyphomicrobiales</taxon>
        <taxon>Phyllobacteriaceae</taxon>
        <taxon>Aminobacter</taxon>
    </lineage>
</organism>
<reference evidence="2 4" key="2">
    <citation type="submission" date="2020-08" db="EMBL/GenBank/DDBJ databases">
        <title>Genomic Encyclopedia of Type Strains, Phase IV (KMG-IV): sequencing the most valuable type-strain genomes for metagenomic binning, comparative biology and taxonomic classification.</title>
        <authorList>
            <person name="Goeker M."/>
        </authorList>
    </citation>
    <scope>NUCLEOTIDE SEQUENCE [LARGE SCALE GENOMIC DNA]</scope>
    <source>
        <strain evidence="2 4">DSM 10368</strain>
    </source>
</reference>
<evidence type="ECO:0000313" key="1">
    <source>
        <dbReference type="EMBL" id="AMS43225.1"/>
    </source>
</evidence>
<accession>A0AAC8YRI8</accession>
<dbReference type="RefSeq" id="WP_067963617.1">
    <property type="nucleotide sequence ID" value="NZ_CP015005.1"/>
</dbReference>
<dbReference type="Proteomes" id="UP000075755">
    <property type="component" value="Chromosome"/>
</dbReference>
<dbReference type="Proteomes" id="UP000577697">
    <property type="component" value="Unassembled WGS sequence"/>
</dbReference>
<dbReference type="KEGG" id="aak:AA2016_4310"/>
<dbReference type="AlphaFoldDB" id="A0AAC8YRI8"/>
<evidence type="ECO:0000313" key="3">
    <source>
        <dbReference type="Proteomes" id="UP000075755"/>
    </source>
</evidence>
<keyword evidence="4" id="KW-1185">Reference proteome</keyword>
<reference evidence="1 3" key="1">
    <citation type="submission" date="2016-03" db="EMBL/GenBank/DDBJ databases">
        <title>Complete genome of Aminobacter aminovorans KCTC 2477.</title>
        <authorList>
            <person name="Kim K.M."/>
        </authorList>
    </citation>
    <scope>NUCLEOTIDE SEQUENCE [LARGE SCALE GENOMIC DNA]</scope>
    <source>
        <strain evidence="1 3">KCTC 2477</strain>
    </source>
</reference>
<dbReference type="EMBL" id="JACICB010000008">
    <property type="protein sequence ID" value="MBB3706227.1"/>
    <property type="molecule type" value="Genomic_DNA"/>
</dbReference>
<name>A0AAC8YRI8_AMIAI</name>
<evidence type="ECO:0000313" key="2">
    <source>
        <dbReference type="EMBL" id="MBB3706227.1"/>
    </source>
</evidence>
<evidence type="ECO:0000313" key="4">
    <source>
        <dbReference type="Proteomes" id="UP000577697"/>
    </source>
</evidence>
<gene>
    <name evidence="1" type="ORF">AA2016_4310</name>
    <name evidence="2" type="ORF">FHS67_002547</name>
</gene>
<proteinExistence type="predicted"/>
<sequence length="94" mass="10717">MTATFLMRGKHPARRDPTIHRFSIGQTVRLKRSFGTQAYRITGTLPAREDSPQYRIRNERELHERVTSEDNIELLGAPLGQDDASLIERAFGHG</sequence>
<dbReference type="EMBL" id="CP015005">
    <property type="protein sequence ID" value="AMS43225.1"/>
    <property type="molecule type" value="Genomic_DNA"/>
</dbReference>